<keyword evidence="3" id="KW-0597">Phosphoprotein</keyword>
<evidence type="ECO:0000256" key="3">
    <source>
        <dbReference type="ARBA" id="ARBA00022553"/>
    </source>
</evidence>
<dbReference type="PANTHER" id="PTHR35971">
    <property type="entry name" value="SI:DKEY-31G6.6"/>
    <property type="match status" value="1"/>
</dbReference>
<dbReference type="Pfam" id="PF13927">
    <property type="entry name" value="Ig_3"/>
    <property type="match status" value="1"/>
</dbReference>
<keyword evidence="2" id="KW-0963">Cytoplasm</keyword>
<reference evidence="6" key="2">
    <citation type="submission" date="2025-09" db="UniProtKB">
        <authorList>
            <consortium name="Ensembl"/>
        </authorList>
    </citation>
    <scope>IDENTIFICATION</scope>
</reference>
<evidence type="ECO:0000313" key="7">
    <source>
        <dbReference type="Proteomes" id="UP000694419"/>
    </source>
</evidence>
<feature type="domain" description="Ig-like" evidence="5">
    <location>
        <begin position="58"/>
        <end position="123"/>
    </location>
</feature>
<dbReference type="AlphaFoldDB" id="A0A8C3KCR2"/>
<dbReference type="Proteomes" id="UP000694419">
    <property type="component" value="Unplaced"/>
</dbReference>
<dbReference type="SMART" id="SM00409">
    <property type="entry name" value="IG"/>
    <property type="match status" value="1"/>
</dbReference>
<dbReference type="PROSITE" id="PS50835">
    <property type="entry name" value="IG_LIKE"/>
    <property type="match status" value="1"/>
</dbReference>
<evidence type="ECO:0000256" key="1">
    <source>
        <dbReference type="ARBA" id="ARBA00004496"/>
    </source>
</evidence>
<dbReference type="GO" id="GO:0005737">
    <property type="term" value="C:cytoplasm"/>
    <property type="evidence" value="ECO:0007669"/>
    <property type="project" value="UniProtKB-SubCell"/>
</dbReference>
<dbReference type="InterPro" id="IPR052385">
    <property type="entry name" value="Obscurin/Obscurin-like_Reg"/>
</dbReference>
<comment type="subcellular location">
    <subcellularLocation>
        <location evidence="1">Cytoplasm</location>
    </subcellularLocation>
</comment>
<sequence>PVLPPAPSLPACVLGCSASPCLPPLSASWLSTTPCQCPSLVEAGEPLQEDGCSGGEVPTFLVAPSSMRVCRGEDVMFTCRVSGQPCPVLEWEKDGHFALFGTRPPDAGVYVCRARSGSREALAAAVLLVEPRRGREGPSANFS</sequence>
<dbReference type="SUPFAM" id="SSF48726">
    <property type="entry name" value="Immunoglobulin"/>
    <property type="match status" value="1"/>
</dbReference>
<accession>A0A8C3KCR2</accession>
<dbReference type="Ensembl" id="ENSCPGT00000022440.1">
    <property type="protein sequence ID" value="ENSCPGP00000020477.1"/>
    <property type="gene ID" value="ENSCPGG00000014323.1"/>
</dbReference>
<evidence type="ECO:0000313" key="6">
    <source>
        <dbReference type="Ensembl" id="ENSCPGP00000020477.1"/>
    </source>
</evidence>
<protein>
    <recommendedName>
        <fullName evidence="5">Ig-like domain-containing protein</fullName>
    </recommendedName>
</protein>
<dbReference type="InterPro" id="IPR007110">
    <property type="entry name" value="Ig-like_dom"/>
</dbReference>
<dbReference type="InterPro" id="IPR013783">
    <property type="entry name" value="Ig-like_fold"/>
</dbReference>
<evidence type="ECO:0000256" key="4">
    <source>
        <dbReference type="ARBA" id="ARBA00023157"/>
    </source>
</evidence>
<keyword evidence="4" id="KW-1015">Disulfide bond</keyword>
<dbReference type="PANTHER" id="PTHR35971:SF5">
    <property type="entry name" value="OBSCURIN LIKE CYTOSKELETAL ADAPTOR 1"/>
    <property type="match status" value="1"/>
</dbReference>
<dbReference type="InterPro" id="IPR003599">
    <property type="entry name" value="Ig_sub"/>
</dbReference>
<reference evidence="6" key="1">
    <citation type="submission" date="2025-08" db="UniProtKB">
        <authorList>
            <consortium name="Ensembl"/>
        </authorList>
    </citation>
    <scope>IDENTIFICATION</scope>
</reference>
<dbReference type="Gene3D" id="2.60.40.10">
    <property type="entry name" value="Immunoglobulins"/>
    <property type="match status" value="1"/>
</dbReference>
<keyword evidence="7" id="KW-1185">Reference proteome</keyword>
<organism evidence="6 7">
    <name type="scientific">Calidris pygmaea</name>
    <name type="common">Spoon-billed sandpiper</name>
    <dbReference type="NCBI Taxonomy" id="425635"/>
    <lineage>
        <taxon>Eukaryota</taxon>
        <taxon>Metazoa</taxon>
        <taxon>Chordata</taxon>
        <taxon>Craniata</taxon>
        <taxon>Vertebrata</taxon>
        <taxon>Euteleostomi</taxon>
        <taxon>Archelosauria</taxon>
        <taxon>Archosauria</taxon>
        <taxon>Dinosauria</taxon>
        <taxon>Saurischia</taxon>
        <taxon>Theropoda</taxon>
        <taxon>Coelurosauria</taxon>
        <taxon>Aves</taxon>
        <taxon>Neognathae</taxon>
        <taxon>Neoaves</taxon>
        <taxon>Charadriiformes</taxon>
        <taxon>Scolopacidae</taxon>
        <taxon>Calidris</taxon>
    </lineage>
</organism>
<proteinExistence type="predicted"/>
<name>A0A8C3KCR2_9CHAR</name>
<evidence type="ECO:0000259" key="5">
    <source>
        <dbReference type="PROSITE" id="PS50835"/>
    </source>
</evidence>
<dbReference type="InterPro" id="IPR036179">
    <property type="entry name" value="Ig-like_dom_sf"/>
</dbReference>
<evidence type="ECO:0000256" key="2">
    <source>
        <dbReference type="ARBA" id="ARBA00022490"/>
    </source>
</evidence>